<organism evidence="3 4">
    <name type="scientific">Candidatus Andeanibacterium colombiense</name>
    <dbReference type="NCBI Taxonomy" id="3121345"/>
    <lineage>
        <taxon>Bacteria</taxon>
        <taxon>Pseudomonadati</taxon>
        <taxon>Pseudomonadota</taxon>
        <taxon>Alphaproteobacteria</taxon>
        <taxon>Sphingomonadales</taxon>
        <taxon>Sphingomonadaceae</taxon>
        <taxon>Candidatus Andeanibacterium</taxon>
    </lineage>
</organism>
<reference evidence="3" key="1">
    <citation type="submission" date="2023-03" db="EMBL/GenBank/DDBJ databases">
        <title>Andean soil-derived lignocellulolytic bacterial consortium as a source of novel taxa and putative plastic-active enzymes.</title>
        <authorList>
            <person name="Diaz-Garcia L."/>
            <person name="Chuvochina M."/>
            <person name="Feuerriegel G."/>
            <person name="Bunk B."/>
            <person name="Sproer C."/>
            <person name="Streit W.R."/>
            <person name="Rodriguez L.M."/>
            <person name="Overmann J."/>
            <person name="Jimenez D.J."/>
        </authorList>
    </citation>
    <scope>NUCLEOTIDE SEQUENCE</scope>
    <source>
        <strain evidence="3">MAG 26</strain>
    </source>
</reference>
<accession>A0AAJ5X4G0</accession>
<evidence type="ECO:0000256" key="1">
    <source>
        <dbReference type="SAM" id="MobiDB-lite"/>
    </source>
</evidence>
<evidence type="ECO:0000313" key="3">
    <source>
        <dbReference type="EMBL" id="WEK45451.1"/>
    </source>
</evidence>
<protein>
    <submittedName>
        <fullName evidence="3">DUF559 domain-containing protein</fullName>
    </submittedName>
</protein>
<dbReference type="InterPro" id="IPR007569">
    <property type="entry name" value="DUF559"/>
</dbReference>
<feature type="region of interest" description="Disordered" evidence="1">
    <location>
        <begin position="1"/>
        <end position="29"/>
    </location>
</feature>
<dbReference type="Gene3D" id="3.40.960.10">
    <property type="entry name" value="VSR Endonuclease"/>
    <property type="match status" value="1"/>
</dbReference>
<proteinExistence type="predicted"/>
<dbReference type="SUPFAM" id="SSF52980">
    <property type="entry name" value="Restriction endonuclease-like"/>
    <property type="match status" value="1"/>
</dbReference>
<dbReference type="EMBL" id="CP119316">
    <property type="protein sequence ID" value="WEK45451.1"/>
    <property type="molecule type" value="Genomic_DNA"/>
</dbReference>
<dbReference type="InterPro" id="IPR047216">
    <property type="entry name" value="Endonuclease_DUF559_bact"/>
</dbReference>
<feature type="domain" description="DUF559" evidence="2">
    <location>
        <begin position="34"/>
        <end position="137"/>
    </location>
</feature>
<evidence type="ECO:0000259" key="2">
    <source>
        <dbReference type="Pfam" id="PF04480"/>
    </source>
</evidence>
<name>A0AAJ5X4G0_9SPHN</name>
<dbReference type="InterPro" id="IPR011335">
    <property type="entry name" value="Restrct_endonuc-II-like"/>
</dbReference>
<dbReference type="AlphaFoldDB" id="A0AAJ5X4G0"/>
<dbReference type="Proteomes" id="UP001218362">
    <property type="component" value="Chromosome"/>
</dbReference>
<sequence length="150" mass="16605">MAERRKLSISTPSADKPADRTRGWKVSPARAEALRARARAQRRDPTPAQAALWEHLKDKQLGFAFNREVVMGSTIADFACKPRWLVLEIGGTEGSEAAIAELSDRKLTEVGVRVLRFSDQQVLENIETVVAAIVDDLAKPFERPRIGRAG</sequence>
<evidence type="ECO:0000313" key="4">
    <source>
        <dbReference type="Proteomes" id="UP001218362"/>
    </source>
</evidence>
<dbReference type="Pfam" id="PF04480">
    <property type="entry name" value="DUF559"/>
    <property type="match status" value="1"/>
</dbReference>
<dbReference type="PANTHER" id="PTHR38590">
    <property type="entry name" value="BLL0828 PROTEIN"/>
    <property type="match status" value="1"/>
</dbReference>
<gene>
    <name evidence="3" type="ORF">P0Y56_10435</name>
</gene>
<dbReference type="PANTHER" id="PTHR38590:SF1">
    <property type="entry name" value="BLL0828 PROTEIN"/>
    <property type="match status" value="1"/>
</dbReference>
<dbReference type="KEGG" id="acob:P0Y56_10435"/>